<sequence length="32" mass="3340">MNNKRRIVAGLSLDGGVGHAVSDSDGMTCKCF</sequence>
<reference evidence="1" key="1">
    <citation type="submission" date="2011-03" db="EMBL/GenBank/DDBJ databases">
        <title>Draft genome of Neisseria meningitidis strain alpha522.</title>
        <authorList>
            <person name="Schoen C."/>
            <person name="Blom J."/>
        </authorList>
    </citation>
    <scope>NUCLEOTIDE SEQUENCE</scope>
    <source>
        <strain evidence="1">Alpha522</strain>
    </source>
</reference>
<name>I4E7W4_NEIME</name>
<evidence type="ECO:0000313" key="1">
    <source>
        <dbReference type="EMBL" id="CCA45432.1"/>
    </source>
</evidence>
<protein>
    <submittedName>
        <fullName evidence="1">Uncharacterized protein</fullName>
    </submittedName>
</protein>
<organism evidence="1">
    <name type="scientific">Neisseria meningitidis alpha522</name>
    <dbReference type="NCBI Taxonomy" id="996307"/>
    <lineage>
        <taxon>Bacteria</taxon>
        <taxon>Pseudomonadati</taxon>
        <taxon>Pseudomonadota</taxon>
        <taxon>Betaproteobacteria</taxon>
        <taxon>Neisseriales</taxon>
        <taxon>Neisseriaceae</taxon>
        <taxon>Neisseria</taxon>
    </lineage>
</organism>
<proteinExistence type="predicted"/>
<gene>
    <name evidence="1" type="ORF">NMALPHA522_1891</name>
</gene>
<dbReference type="AlphaFoldDB" id="I4E7W4"/>
<dbReference type="EMBL" id="FR845715">
    <property type="protein sequence ID" value="CCA45432.1"/>
    <property type="molecule type" value="Genomic_DNA"/>
</dbReference>
<accession>I4E7W4</accession>